<dbReference type="AlphaFoldDB" id="A0A448XFD4"/>
<protein>
    <submittedName>
        <fullName evidence="1">Uncharacterized protein</fullName>
    </submittedName>
</protein>
<organism evidence="1 2">
    <name type="scientific">Protopolystoma xenopodis</name>
    <dbReference type="NCBI Taxonomy" id="117903"/>
    <lineage>
        <taxon>Eukaryota</taxon>
        <taxon>Metazoa</taxon>
        <taxon>Spiralia</taxon>
        <taxon>Lophotrochozoa</taxon>
        <taxon>Platyhelminthes</taxon>
        <taxon>Monogenea</taxon>
        <taxon>Polyopisthocotylea</taxon>
        <taxon>Polystomatidea</taxon>
        <taxon>Polystomatidae</taxon>
        <taxon>Protopolystoma</taxon>
    </lineage>
</organism>
<name>A0A448XFD4_9PLAT</name>
<comment type="caution">
    <text evidence="1">The sequence shown here is derived from an EMBL/GenBank/DDBJ whole genome shotgun (WGS) entry which is preliminary data.</text>
</comment>
<reference evidence="1" key="1">
    <citation type="submission" date="2018-11" db="EMBL/GenBank/DDBJ databases">
        <authorList>
            <consortium name="Pathogen Informatics"/>
        </authorList>
    </citation>
    <scope>NUCLEOTIDE SEQUENCE</scope>
</reference>
<evidence type="ECO:0000313" key="2">
    <source>
        <dbReference type="Proteomes" id="UP000784294"/>
    </source>
</evidence>
<gene>
    <name evidence="1" type="ORF">PXEA_LOCUS28864</name>
</gene>
<dbReference type="EMBL" id="CAAALY010249811">
    <property type="protein sequence ID" value="VEL35424.1"/>
    <property type="molecule type" value="Genomic_DNA"/>
</dbReference>
<keyword evidence="2" id="KW-1185">Reference proteome</keyword>
<sequence length="93" mass="9928">METLVNDLTIQNPVVTDIGLKRETLKVVSSICVGCPRLIKTALPDGPTRIAAVMLHLLTHAVQSWLSSQVHCCGSEGGNLCTELQSEIVDSDG</sequence>
<proteinExistence type="predicted"/>
<accession>A0A448XFD4</accession>
<dbReference type="Proteomes" id="UP000784294">
    <property type="component" value="Unassembled WGS sequence"/>
</dbReference>
<evidence type="ECO:0000313" key="1">
    <source>
        <dbReference type="EMBL" id="VEL35424.1"/>
    </source>
</evidence>